<comment type="similarity">
    <text evidence="1">Belongs to the PhoH family.</text>
</comment>
<reference evidence="6" key="1">
    <citation type="submission" date="2021-03" db="EMBL/GenBank/DDBJ databases">
        <title>Acanthopleuribacteraceae sp. M133.</title>
        <authorList>
            <person name="Wang G."/>
        </authorList>
    </citation>
    <scope>NUCLEOTIDE SEQUENCE</scope>
    <source>
        <strain evidence="6">M133</strain>
    </source>
</reference>
<dbReference type="Pfam" id="PF02562">
    <property type="entry name" value="PhoH"/>
    <property type="match status" value="1"/>
</dbReference>
<dbReference type="PANTHER" id="PTHR30473">
    <property type="entry name" value="PROTEIN PHOH"/>
    <property type="match status" value="1"/>
</dbReference>
<dbReference type="GO" id="GO:0005829">
    <property type="term" value="C:cytosol"/>
    <property type="evidence" value="ECO:0007669"/>
    <property type="project" value="TreeGrafter"/>
</dbReference>
<feature type="domain" description="PIN" evidence="5">
    <location>
        <begin position="2"/>
        <end position="131"/>
    </location>
</feature>
<dbReference type="GO" id="GO:0005524">
    <property type="term" value="F:ATP binding"/>
    <property type="evidence" value="ECO:0007669"/>
    <property type="project" value="UniProtKB-KW"/>
</dbReference>
<evidence type="ECO:0000256" key="3">
    <source>
        <dbReference type="ARBA" id="ARBA00022840"/>
    </source>
</evidence>
<dbReference type="FunFam" id="3.40.50.300:FF:000013">
    <property type="entry name" value="PhoH family ATPase"/>
    <property type="match status" value="1"/>
</dbReference>
<dbReference type="InterPro" id="IPR029060">
    <property type="entry name" value="PIN-like_dom_sf"/>
</dbReference>
<dbReference type="Proteomes" id="UP000663929">
    <property type="component" value="Chromosome"/>
</dbReference>
<dbReference type="InterPro" id="IPR027417">
    <property type="entry name" value="P-loop_NTPase"/>
</dbReference>
<dbReference type="PANTHER" id="PTHR30473:SF2">
    <property type="entry name" value="PIN DOMAIN-CONTAINING PROTEIN"/>
    <property type="match status" value="1"/>
</dbReference>
<keyword evidence="7" id="KW-1185">Reference proteome</keyword>
<comment type="similarity">
    <text evidence="4">In the N-terminal section; belongs to the PINc/VapC protein family.</text>
</comment>
<keyword evidence="2" id="KW-0547">Nucleotide-binding</keyword>
<dbReference type="AlphaFoldDB" id="A0A8A4U1Z2"/>
<evidence type="ECO:0000313" key="7">
    <source>
        <dbReference type="Proteomes" id="UP000663929"/>
    </source>
</evidence>
<protein>
    <submittedName>
        <fullName evidence="6">PhoH family protein</fullName>
    </submittedName>
</protein>
<organism evidence="6 7">
    <name type="scientific">Sulfidibacter corallicola</name>
    <dbReference type="NCBI Taxonomy" id="2818388"/>
    <lineage>
        <taxon>Bacteria</taxon>
        <taxon>Pseudomonadati</taxon>
        <taxon>Acidobacteriota</taxon>
        <taxon>Holophagae</taxon>
        <taxon>Acanthopleuribacterales</taxon>
        <taxon>Acanthopleuribacteraceae</taxon>
        <taxon>Sulfidibacter</taxon>
    </lineage>
</organism>
<dbReference type="InterPro" id="IPR051451">
    <property type="entry name" value="PhoH2-like"/>
</dbReference>
<dbReference type="CDD" id="cd09883">
    <property type="entry name" value="PIN_VapC_PhoHL-ATPase"/>
    <property type="match status" value="1"/>
</dbReference>
<sequence>MKTFVLDTTVLLHDPMAIYKFKENEIVVPLVVIEEVDKFKRDQSEVGRNARMVSRYLDKEREKGRLSDGVRLECGGTLKAALVSEDISLGNQPRSSSMNNDNWILGVAVHYLKKYPDRKTILVTKDVNLRIKSDALGVPAEDYSNDKVELNELYTGYEDMRLNGDEFAALMEGNSVARPENSFVNQFFNIIHEEDQEKSLVARIDPDSGLLTPLPDIRDVWGVRPRNLEQRLAIELLLDPRIQLVSLVGKAGTGKTLMALAAGLQIVVDEAKFHRLMVSRPIHPMGRDLGYLPGDIDEKIRPWMQPIFDNLEYILHCNAEDFGKGQVTYEYFIEKGWMVVEPLTYMRGRSIPNQYMLVDEAQNLTPHEIKSIITRAGHGTKIVLTGDPNQIDHPFLDASTNGISYLVQRFKDHGIYGHVTLNRGERSELAEAASNLL</sequence>
<keyword evidence="3" id="KW-0067">ATP-binding</keyword>
<dbReference type="Pfam" id="PF13638">
    <property type="entry name" value="PIN_4"/>
    <property type="match status" value="1"/>
</dbReference>
<dbReference type="RefSeq" id="WP_237382857.1">
    <property type="nucleotide sequence ID" value="NZ_CP071793.1"/>
</dbReference>
<dbReference type="SMART" id="SM00670">
    <property type="entry name" value="PINc"/>
    <property type="match status" value="1"/>
</dbReference>
<dbReference type="KEGG" id="scor:J3U87_09785"/>
<evidence type="ECO:0000313" key="6">
    <source>
        <dbReference type="EMBL" id="QTD52755.1"/>
    </source>
</evidence>
<proteinExistence type="inferred from homology"/>
<evidence type="ECO:0000256" key="2">
    <source>
        <dbReference type="ARBA" id="ARBA00022741"/>
    </source>
</evidence>
<gene>
    <name evidence="6" type="ORF">J3U87_09785</name>
</gene>
<dbReference type="InterPro" id="IPR003714">
    <property type="entry name" value="PhoH"/>
</dbReference>
<dbReference type="SUPFAM" id="SSF88723">
    <property type="entry name" value="PIN domain-like"/>
    <property type="match status" value="1"/>
</dbReference>
<dbReference type="Gene3D" id="3.40.50.1010">
    <property type="entry name" value="5'-nuclease"/>
    <property type="match status" value="1"/>
</dbReference>
<dbReference type="EMBL" id="CP071793">
    <property type="protein sequence ID" value="QTD52755.1"/>
    <property type="molecule type" value="Genomic_DNA"/>
</dbReference>
<evidence type="ECO:0000259" key="5">
    <source>
        <dbReference type="SMART" id="SM00670"/>
    </source>
</evidence>
<dbReference type="Gene3D" id="3.40.50.300">
    <property type="entry name" value="P-loop containing nucleotide triphosphate hydrolases"/>
    <property type="match status" value="1"/>
</dbReference>
<accession>A0A8A4U1Z2</accession>
<name>A0A8A4U1Z2_SULCO</name>
<evidence type="ECO:0000256" key="4">
    <source>
        <dbReference type="ARBA" id="ARBA00046345"/>
    </source>
</evidence>
<dbReference type="InterPro" id="IPR002716">
    <property type="entry name" value="PIN_dom"/>
</dbReference>
<dbReference type="SUPFAM" id="SSF52540">
    <property type="entry name" value="P-loop containing nucleoside triphosphate hydrolases"/>
    <property type="match status" value="1"/>
</dbReference>
<evidence type="ECO:0000256" key="1">
    <source>
        <dbReference type="ARBA" id="ARBA00010393"/>
    </source>
</evidence>